<reference evidence="1 2" key="1">
    <citation type="submission" date="2018-03" db="EMBL/GenBank/DDBJ databases">
        <title>Genomic Encyclopedia of Archaeal and Bacterial Type Strains, Phase II (KMG-II): from individual species to whole genera.</title>
        <authorList>
            <person name="Goeker M."/>
        </authorList>
    </citation>
    <scope>NUCLEOTIDE SEQUENCE [LARGE SCALE GENOMIC DNA]</scope>
    <source>
        <strain evidence="1 2">DSM 17586</strain>
    </source>
</reference>
<dbReference type="Proteomes" id="UP000242133">
    <property type="component" value="Unassembled WGS sequence"/>
</dbReference>
<evidence type="ECO:0000313" key="1">
    <source>
        <dbReference type="EMBL" id="PSL16796.1"/>
    </source>
</evidence>
<keyword evidence="2" id="KW-1185">Reference proteome</keyword>
<dbReference type="EMBL" id="PYGI01000001">
    <property type="protein sequence ID" value="PSL16796.1"/>
    <property type="molecule type" value="Genomic_DNA"/>
</dbReference>
<evidence type="ECO:0000313" key="2">
    <source>
        <dbReference type="Proteomes" id="UP000242133"/>
    </source>
</evidence>
<sequence>MFKINKLKLFPTNSHPQGRGVLPWYECVGQKVFRSYGHPEGASTEAEFLVQADRLIPLLQRDAELPGAPWFIRREDRFYPGYGHPQGGGRLPWFEIRH</sequence>
<accession>A0A2P8F504</accession>
<gene>
    <name evidence="1" type="ORF">CLV44_101196</name>
</gene>
<name>A0A2P8F504_9GAMM</name>
<comment type="caution">
    <text evidence="1">The sequence shown here is derived from an EMBL/GenBank/DDBJ whole genome shotgun (WGS) entry which is preliminary data.</text>
</comment>
<dbReference type="AlphaFoldDB" id="A0A2P8F504"/>
<dbReference type="RefSeq" id="WP_106590232.1">
    <property type="nucleotide sequence ID" value="NZ_PYGI01000001.1"/>
</dbReference>
<organism evidence="1 2">
    <name type="scientific">Marinobacterium halophilum</name>
    <dbReference type="NCBI Taxonomy" id="267374"/>
    <lineage>
        <taxon>Bacteria</taxon>
        <taxon>Pseudomonadati</taxon>
        <taxon>Pseudomonadota</taxon>
        <taxon>Gammaproteobacteria</taxon>
        <taxon>Oceanospirillales</taxon>
        <taxon>Oceanospirillaceae</taxon>
        <taxon>Marinobacterium</taxon>
    </lineage>
</organism>
<proteinExistence type="predicted"/>
<dbReference type="OrthoDB" id="6657864at2"/>
<protein>
    <submittedName>
        <fullName evidence="1">Uncharacterized protein</fullName>
    </submittedName>
</protein>